<evidence type="ECO:0000313" key="2">
    <source>
        <dbReference type="Proteomes" id="UP001175228"/>
    </source>
</evidence>
<reference evidence="1" key="1">
    <citation type="submission" date="2023-06" db="EMBL/GenBank/DDBJ databases">
        <authorList>
            <consortium name="Lawrence Berkeley National Laboratory"/>
            <person name="Ahrendt S."/>
            <person name="Sahu N."/>
            <person name="Indic B."/>
            <person name="Wong-Bajracharya J."/>
            <person name="Merenyi Z."/>
            <person name="Ke H.-M."/>
            <person name="Monk M."/>
            <person name="Kocsube S."/>
            <person name="Drula E."/>
            <person name="Lipzen A."/>
            <person name="Balint B."/>
            <person name="Henrissat B."/>
            <person name="Andreopoulos B."/>
            <person name="Martin F.M."/>
            <person name="Harder C.B."/>
            <person name="Rigling D."/>
            <person name="Ford K.L."/>
            <person name="Foster G.D."/>
            <person name="Pangilinan J."/>
            <person name="Papanicolaou A."/>
            <person name="Barry K."/>
            <person name="LaButti K."/>
            <person name="Viragh M."/>
            <person name="Koriabine M."/>
            <person name="Yan M."/>
            <person name="Riley R."/>
            <person name="Champramary S."/>
            <person name="Plett K.L."/>
            <person name="Tsai I.J."/>
            <person name="Slot J."/>
            <person name="Sipos G."/>
            <person name="Plett J."/>
            <person name="Nagy L.G."/>
            <person name="Grigoriev I.V."/>
        </authorList>
    </citation>
    <scope>NUCLEOTIDE SEQUENCE</scope>
    <source>
        <strain evidence="1">HWK02</strain>
    </source>
</reference>
<organism evidence="1 2">
    <name type="scientific">Armillaria luteobubalina</name>
    <dbReference type="NCBI Taxonomy" id="153913"/>
    <lineage>
        <taxon>Eukaryota</taxon>
        <taxon>Fungi</taxon>
        <taxon>Dikarya</taxon>
        <taxon>Basidiomycota</taxon>
        <taxon>Agaricomycotina</taxon>
        <taxon>Agaricomycetes</taxon>
        <taxon>Agaricomycetidae</taxon>
        <taxon>Agaricales</taxon>
        <taxon>Marasmiineae</taxon>
        <taxon>Physalacriaceae</taxon>
        <taxon>Armillaria</taxon>
    </lineage>
</organism>
<name>A0AA39PJL2_9AGAR</name>
<sequence length="319" mass="36516">MSWNDFIERVIAGNIKVDIVWGGVDLTAALDTIPGIKEPGVRQRFLDSLGKLKANFGSVDELLRAGQKFDVIEDLDNIAEYTMMTPRPETHILSLDGDDDDIDIRSWIFKREGSHNFAHTQACVTPSELQAHTKYRWLKQQYIRSLDRHVEWHVFMIKGKVKCVFYVVPIDKVGLREVHGVSRDEYSYCSVWLRTKGWDLATMNTFAHRGKGQLVHRSGGTQVSLEQADAEMREFAEGTLTELIQVEKRRFEGQALSIEKFCRMDLGIMPDASGRLQYFVHGVRRGPFTKMFPSEVEDGAFQYLSNEILKALREQVAEI</sequence>
<proteinExistence type="predicted"/>
<evidence type="ECO:0000313" key="1">
    <source>
        <dbReference type="EMBL" id="KAK0485492.1"/>
    </source>
</evidence>
<keyword evidence="2" id="KW-1185">Reference proteome</keyword>
<gene>
    <name evidence="1" type="ORF">EDD18DRAFT_698030</name>
</gene>
<dbReference type="EMBL" id="JAUEPU010000050">
    <property type="protein sequence ID" value="KAK0485492.1"/>
    <property type="molecule type" value="Genomic_DNA"/>
</dbReference>
<dbReference type="Proteomes" id="UP001175228">
    <property type="component" value="Unassembled WGS sequence"/>
</dbReference>
<accession>A0AA39PJL2</accession>
<protein>
    <submittedName>
        <fullName evidence="1">Uncharacterized protein</fullName>
    </submittedName>
</protein>
<comment type="caution">
    <text evidence="1">The sequence shown here is derived from an EMBL/GenBank/DDBJ whole genome shotgun (WGS) entry which is preliminary data.</text>
</comment>
<dbReference type="AlphaFoldDB" id="A0AA39PJL2"/>